<sequence>MAAGTRDSIVDVGGVLVGHHQRLDERWATGTSVVLTPGGATAAVDVRGGGPGTRETDVLEPTHLVAQAHGVVLTGGSAYGLAAADGAMSWLADRGYGFRVGEHAHEVVPVVPAAVLFDLPMGDWGNRPGAEFGRLACDAATAEESREGNVGAGTGAVAGSLKGGIGTAGEVFHSAALGIDVTVGALFAVNSLGSVIDPETGLPWDGHPGLRAPAEAEVVAARARTGPTAGRPSRHGTASRPLNTTIGVVAVDLALTKAHCKRIAVAAHDGLARAIRPAHSLADGDTVFALATGEREPGAQWVPVLDEVCAVAAGVVRRAIVRAVLAAEPVGEVTSYTSLYPSARE</sequence>
<evidence type="ECO:0000256" key="1">
    <source>
        <dbReference type="ARBA" id="ARBA00007068"/>
    </source>
</evidence>
<comment type="caution">
    <text evidence="2">The sequence shown here is derived from an EMBL/GenBank/DDBJ whole genome shotgun (WGS) entry which is preliminary data.</text>
</comment>
<dbReference type="Proteomes" id="UP001500483">
    <property type="component" value="Unassembled WGS sequence"/>
</dbReference>
<proteinExistence type="inferred from homology"/>
<accession>A0ABP6RLR5</accession>
<keyword evidence="3" id="KW-1185">Reference proteome</keyword>
<dbReference type="CDD" id="cd02252">
    <property type="entry name" value="nylC_like"/>
    <property type="match status" value="1"/>
</dbReference>
<reference evidence="3" key="1">
    <citation type="journal article" date="2019" name="Int. J. Syst. Evol. Microbiol.">
        <title>The Global Catalogue of Microorganisms (GCM) 10K type strain sequencing project: providing services to taxonomists for standard genome sequencing and annotation.</title>
        <authorList>
            <consortium name="The Broad Institute Genomics Platform"/>
            <consortium name="The Broad Institute Genome Sequencing Center for Infectious Disease"/>
            <person name="Wu L."/>
            <person name="Ma J."/>
        </authorList>
    </citation>
    <scope>NUCLEOTIDE SEQUENCE [LARGE SCALE GENOMIC DNA]</scope>
    <source>
        <strain evidence="3">JCM 9687</strain>
    </source>
</reference>
<gene>
    <name evidence="2" type="ORF">GCM10020366_12720</name>
</gene>
<dbReference type="SUPFAM" id="SSF56266">
    <property type="entry name" value="DmpA/ArgJ-like"/>
    <property type="match status" value="1"/>
</dbReference>
<name>A0ABP6RLR5_9PSEU</name>
<dbReference type="PANTHER" id="PTHR36512">
    <property type="entry name" value="D-AMINOPEPTIDASE"/>
    <property type="match status" value="1"/>
</dbReference>
<dbReference type="RefSeq" id="WP_258342646.1">
    <property type="nucleotide sequence ID" value="NZ_BAAAYK010000038.1"/>
</dbReference>
<evidence type="ECO:0000313" key="3">
    <source>
        <dbReference type="Proteomes" id="UP001500483"/>
    </source>
</evidence>
<dbReference type="InterPro" id="IPR016117">
    <property type="entry name" value="ArgJ-like_dom_sf"/>
</dbReference>
<protein>
    <submittedName>
        <fullName evidence="2">P1 family peptidase</fullName>
    </submittedName>
</protein>
<dbReference type="EMBL" id="BAAAYK010000038">
    <property type="protein sequence ID" value="GAA3354879.1"/>
    <property type="molecule type" value="Genomic_DNA"/>
</dbReference>
<dbReference type="Gene3D" id="3.60.70.12">
    <property type="entry name" value="L-amino peptidase D-ALA esterase/amidase"/>
    <property type="match status" value="1"/>
</dbReference>
<evidence type="ECO:0000313" key="2">
    <source>
        <dbReference type="EMBL" id="GAA3354879.1"/>
    </source>
</evidence>
<organism evidence="2 3">
    <name type="scientific">Saccharopolyspora gregorii</name>
    <dbReference type="NCBI Taxonomy" id="33914"/>
    <lineage>
        <taxon>Bacteria</taxon>
        <taxon>Bacillati</taxon>
        <taxon>Actinomycetota</taxon>
        <taxon>Actinomycetes</taxon>
        <taxon>Pseudonocardiales</taxon>
        <taxon>Pseudonocardiaceae</taxon>
        <taxon>Saccharopolyspora</taxon>
    </lineage>
</organism>
<dbReference type="Pfam" id="PF03576">
    <property type="entry name" value="Peptidase_S58"/>
    <property type="match status" value="1"/>
</dbReference>
<comment type="similarity">
    <text evidence="1">Belongs to the peptidase S58 family.</text>
</comment>
<dbReference type="InterPro" id="IPR005321">
    <property type="entry name" value="Peptidase_S58_DmpA"/>
</dbReference>
<dbReference type="PANTHER" id="PTHR36512:SF3">
    <property type="entry name" value="BLR5678 PROTEIN"/>
    <property type="match status" value="1"/>
</dbReference>